<keyword evidence="3" id="KW-1185">Reference proteome</keyword>
<sequence>MKTNGSVALLKGFQQIFKVVATVTFLCSVKFFYELDYTHFILEHRLIPWRSERYTSSESLADFGTMFVLYVAFILIIGKLVEWLRLNYEWSQAWLITIKLIAYAAVGFSILS</sequence>
<name>A0ABX4FZL9_9GAMM</name>
<keyword evidence="1" id="KW-1133">Transmembrane helix</keyword>
<gene>
    <name evidence="2" type="ORF">ASV53_08715</name>
</gene>
<evidence type="ECO:0000256" key="1">
    <source>
        <dbReference type="SAM" id="Phobius"/>
    </source>
</evidence>
<dbReference type="EMBL" id="NOIF01000040">
    <property type="protein sequence ID" value="OZS44352.1"/>
    <property type="molecule type" value="Genomic_DNA"/>
</dbReference>
<dbReference type="Proteomes" id="UP000215999">
    <property type="component" value="Unassembled WGS sequence"/>
</dbReference>
<protein>
    <submittedName>
        <fullName evidence="2">Uncharacterized protein</fullName>
    </submittedName>
</protein>
<proteinExistence type="predicted"/>
<feature type="transmembrane region" description="Helical" evidence="1">
    <location>
        <begin position="60"/>
        <end position="81"/>
    </location>
</feature>
<reference evidence="2 3" key="1">
    <citation type="journal article" date="2016" name="Antonie Van Leeuwenhoek">
        <title>Photobacterium sanguinicancri sp. nov. isolated from marine animals.</title>
        <authorList>
            <person name="Gomez-Gil B."/>
            <person name="Roque A."/>
            <person name="Rotllant G."/>
            <person name="Romalde J.L."/>
            <person name="Doce A."/>
            <person name="Eggermont M."/>
            <person name="Defoirdt T."/>
        </authorList>
    </citation>
    <scope>NUCLEOTIDE SEQUENCE [LARGE SCALE GENOMIC DNA]</scope>
    <source>
        <strain evidence="2 3">CAIM 1827</strain>
    </source>
</reference>
<feature type="transmembrane region" description="Helical" evidence="1">
    <location>
        <begin position="12"/>
        <end position="33"/>
    </location>
</feature>
<comment type="caution">
    <text evidence="2">The sequence shown here is derived from an EMBL/GenBank/DDBJ whole genome shotgun (WGS) entry which is preliminary data.</text>
</comment>
<evidence type="ECO:0000313" key="3">
    <source>
        <dbReference type="Proteomes" id="UP000215999"/>
    </source>
</evidence>
<organism evidence="2 3">
    <name type="scientific">Photobacterium sanguinicancri</name>
    <dbReference type="NCBI Taxonomy" id="875932"/>
    <lineage>
        <taxon>Bacteria</taxon>
        <taxon>Pseudomonadati</taxon>
        <taxon>Pseudomonadota</taxon>
        <taxon>Gammaproteobacteria</taxon>
        <taxon>Vibrionales</taxon>
        <taxon>Vibrionaceae</taxon>
        <taxon>Photobacterium</taxon>
    </lineage>
</organism>
<feature type="transmembrane region" description="Helical" evidence="1">
    <location>
        <begin position="93"/>
        <end position="111"/>
    </location>
</feature>
<accession>A0ABX4FZL9</accession>
<dbReference type="RefSeq" id="WP_094956813.1">
    <property type="nucleotide sequence ID" value="NZ_NOIF01000040.1"/>
</dbReference>
<keyword evidence="1" id="KW-0812">Transmembrane</keyword>
<keyword evidence="1" id="KW-0472">Membrane</keyword>
<evidence type="ECO:0000313" key="2">
    <source>
        <dbReference type="EMBL" id="OZS44352.1"/>
    </source>
</evidence>